<evidence type="ECO:0000256" key="13">
    <source>
        <dbReference type="ARBA" id="ARBA00022781"/>
    </source>
</evidence>
<keyword evidence="12" id="KW-0677">Repeat</keyword>
<dbReference type="InterPro" id="IPR036909">
    <property type="entry name" value="Cyt_c-like_dom_sf"/>
</dbReference>
<keyword evidence="18" id="KW-0406">Ion transport</keyword>
<dbReference type="InterPro" id="IPR009056">
    <property type="entry name" value="Cyt_c-like_dom"/>
</dbReference>
<keyword evidence="6" id="KW-1003">Cell membrane</keyword>
<keyword evidence="8" id="KW-0349">Heme</keyword>
<feature type="transmembrane region" description="Helical" evidence="22">
    <location>
        <begin position="33"/>
        <end position="55"/>
    </location>
</feature>
<keyword evidence="9" id="KW-0679">Respiratory chain</keyword>
<dbReference type="EMBL" id="LAZR01020505">
    <property type="protein sequence ID" value="KKL88646.1"/>
    <property type="molecule type" value="Genomic_DNA"/>
</dbReference>
<evidence type="ECO:0000256" key="4">
    <source>
        <dbReference type="ARBA" id="ARBA00006113"/>
    </source>
</evidence>
<feature type="region of interest" description="Disordered" evidence="21">
    <location>
        <begin position="1"/>
        <end position="20"/>
    </location>
</feature>
<evidence type="ECO:0000256" key="11">
    <source>
        <dbReference type="ARBA" id="ARBA00022723"/>
    </source>
</evidence>
<keyword evidence="19 22" id="KW-0472">Membrane</keyword>
<dbReference type="Gene3D" id="6.10.280.130">
    <property type="match status" value="1"/>
</dbReference>
<evidence type="ECO:0000256" key="18">
    <source>
        <dbReference type="ARBA" id="ARBA00023065"/>
    </source>
</evidence>
<dbReference type="SUPFAM" id="SSF46626">
    <property type="entry name" value="Cytochrome c"/>
    <property type="match status" value="2"/>
</dbReference>
<feature type="domain" description="Cytochrome c" evidence="23">
    <location>
        <begin position="205"/>
        <end position="286"/>
    </location>
</feature>
<reference evidence="24" key="1">
    <citation type="journal article" date="2015" name="Nature">
        <title>Complex archaea that bridge the gap between prokaryotes and eukaryotes.</title>
        <authorList>
            <person name="Spang A."/>
            <person name="Saw J.H."/>
            <person name="Jorgensen S.L."/>
            <person name="Zaremba-Niedzwiedzka K."/>
            <person name="Martijn J."/>
            <person name="Lind A.E."/>
            <person name="van Eijk R."/>
            <person name="Schleper C."/>
            <person name="Guy L."/>
            <person name="Ettema T.J."/>
        </authorList>
    </citation>
    <scope>NUCLEOTIDE SEQUENCE</scope>
</reference>
<evidence type="ECO:0000256" key="20">
    <source>
        <dbReference type="ARBA" id="ARBA00029635"/>
    </source>
</evidence>
<keyword evidence="7" id="KW-0997">Cell inner membrane</keyword>
<dbReference type="GO" id="GO:0016491">
    <property type="term" value="F:oxidoreductase activity"/>
    <property type="evidence" value="ECO:0007669"/>
    <property type="project" value="UniProtKB-KW"/>
</dbReference>
<evidence type="ECO:0000256" key="7">
    <source>
        <dbReference type="ARBA" id="ARBA00022519"/>
    </source>
</evidence>
<dbReference type="NCBIfam" id="TIGR00782">
    <property type="entry name" value="ccoP"/>
    <property type="match status" value="1"/>
</dbReference>
<dbReference type="GO" id="GO:0009055">
    <property type="term" value="F:electron transfer activity"/>
    <property type="evidence" value="ECO:0007669"/>
    <property type="project" value="InterPro"/>
</dbReference>
<dbReference type="InterPro" id="IPR032858">
    <property type="entry name" value="CcoP_N"/>
</dbReference>
<dbReference type="GO" id="GO:0006119">
    <property type="term" value="P:oxidative phosphorylation"/>
    <property type="evidence" value="ECO:0007669"/>
    <property type="project" value="UniProtKB-UniPathway"/>
</dbReference>
<comment type="caution">
    <text evidence="24">The sequence shown here is derived from an EMBL/GenBank/DDBJ whole genome shotgun (WGS) entry which is preliminary data.</text>
</comment>
<organism evidence="24">
    <name type="scientific">marine sediment metagenome</name>
    <dbReference type="NCBI Taxonomy" id="412755"/>
    <lineage>
        <taxon>unclassified sequences</taxon>
        <taxon>metagenomes</taxon>
        <taxon>ecological metagenomes</taxon>
    </lineage>
</organism>
<evidence type="ECO:0000256" key="5">
    <source>
        <dbReference type="ARBA" id="ARBA00022448"/>
    </source>
</evidence>
<dbReference type="AlphaFoldDB" id="A0A0F9GDQ4"/>
<dbReference type="PANTHER" id="PTHR33751">
    <property type="entry name" value="CBB3-TYPE CYTOCHROME C OXIDASE SUBUNIT FIXP"/>
    <property type="match status" value="1"/>
</dbReference>
<comment type="cofactor">
    <cofactor evidence="1">
        <name>heme c</name>
        <dbReference type="ChEBI" id="CHEBI:61717"/>
    </cofactor>
</comment>
<evidence type="ECO:0000256" key="3">
    <source>
        <dbReference type="ARBA" id="ARBA00004673"/>
    </source>
</evidence>
<dbReference type="InterPro" id="IPR008168">
    <property type="entry name" value="Cyt_C_IC"/>
</dbReference>
<evidence type="ECO:0000256" key="17">
    <source>
        <dbReference type="ARBA" id="ARBA00023004"/>
    </source>
</evidence>
<dbReference type="Pfam" id="PF13442">
    <property type="entry name" value="Cytochrome_CBB3"/>
    <property type="match status" value="1"/>
</dbReference>
<dbReference type="InterPro" id="IPR004678">
    <property type="entry name" value="Cyt_c_oxidase_cbb3_su3"/>
</dbReference>
<evidence type="ECO:0000256" key="16">
    <source>
        <dbReference type="ARBA" id="ARBA00023002"/>
    </source>
</evidence>
<keyword evidence="10 22" id="KW-0812">Transmembrane</keyword>
<protein>
    <recommendedName>
        <fullName evidence="20">Cytochrome c oxidase subunit III</fullName>
    </recommendedName>
</protein>
<dbReference type="InterPro" id="IPR050597">
    <property type="entry name" value="Cytochrome_c_Oxidase_Subunit"/>
</dbReference>
<evidence type="ECO:0000256" key="6">
    <source>
        <dbReference type="ARBA" id="ARBA00022475"/>
    </source>
</evidence>
<keyword evidence="14" id="KW-0249">Electron transport</keyword>
<feature type="domain" description="Cytochrome c" evidence="23">
    <location>
        <begin position="109"/>
        <end position="198"/>
    </location>
</feature>
<dbReference type="InterPro" id="IPR038414">
    <property type="entry name" value="CcoP_N_sf"/>
</dbReference>
<keyword evidence="17" id="KW-0408">Iron</keyword>
<dbReference type="Pfam" id="PF14715">
    <property type="entry name" value="FixP_N"/>
    <property type="match status" value="1"/>
</dbReference>
<dbReference type="Gene3D" id="1.10.760.10">
    <property type="entry name" value="Cytochrome c-like domain"/>
    <property type="match status" value="2"/>
</dbReference>
<dbReference type="PROSITE" id="PS51007">
    <property type="entry name" value="CYTC"/>
    <property type="match status" value="2"/>
</dbReference>
<dbReference type="UniPathway" id="UPA00705"/>
<dbReference type="PRINTS" id="PR00605">
    <property type="entry name" value="CYTCHROMECIC"/>
</dbReference>
<evidence type="ECO:0000256" key="2">
    <source>
        <dbReference type="ARBA" id="ARBA00004533"/>
    </source>
</evidence>
<keyword evidence="11" id="KW-0479">Metal-binding</keyword>
<evidence type="ECO:0000256" key="10">
    <source>
        <dbReference type="ARBA" id="ARBA00022692"/>
    </source>
</evidence>
<evidence type="ECO:0000256" key="22">
    <source>
        <dbReference type="SAM" id="Phobius"/>
    </source>
</evidence>
<evidence type="ECO:0000259" key="23">
    <source>
        <dbReference type="PROSITE" id="PS51007"/>
    </source>
</evidence>
<dbReference type="GO" id="GO:0005506">
    <property type="term" value="F:iron ion binding"/>
    <property type="evidence" value="ECO:0007669"/>
    <property type="project" value="InterPro"/>
</dbReference>
<comment type="subcellular location">
    <subcellularLocation>
        <location evidence="2">Cell inner membrane</location>
    </subcellularLocation>
</comment>
<evidence type="ECO:0000256" key="15">
    <source>
        <dbReference type="ARBA" id="ARBA00022989"/>
    </source>
</evidence>
<evidence type="ECO:0000256" key="14">
    <source>
        <dbReference type="ARBA" id="ARBA00022982"/>
    </source>
</evidence>
<evidence type="ECO:0000256" key="1">
    <source>
        <dbReference type="ARBA" id="ARBA00001926"/>
    </source>
</evidence>
<evidence type="ECO:0000256" key="19">
    <source>
        <dbReference type="ARBA" id="ARBA00023136"/>
    </source>
</evidence>
<keyword evidence="15 22" id="KW-1133">Transmembrane helix</keyword>
<gene>
    <name evidence="24" type="ORF">LCGC14_1922620</name>
</gene>
<name>A0A0F9GDQ4_9ZZZZ</name>
<evidence type="ECO:0000256" key="9">
    <source>
        <dbReference type="ARBA" id="ARBA00022660"/>
    </source>
</evidence>
<dbReference type="GO" id="GO:1902600">
    <property type="term" value="P:proton transmembrane transport"/>
    <property type="evidence" value="ECO:0007669"/>
    <property type="project" value="UniProtKB-KW"/>
</dbReference>
<evidence type="ECO:0000313" key="24">
    <source>
        <dbReference type="EMBL" id="KKL88646.1"/>
    </source>
</evidence>
<sequence>MTDNRKIDPETGTETTGHSWDGIEELNTPLPRWWLWTFYATIVWGVIYTILYPAWPMVSGATAGLLGYSTRAEVAAEIKRVDLSNADLTESLVNVDLGVLKDNEELHRFAVQAGRSVFAANCSQCHGAGAGGVVASGYPNLLDDDWLWGGTMEDIAYTVRHGIRNEDDNDARFSEMPPFDWMETAELDATVHFVRSLSGLEFDAAAAKAGAEVFADNCSACHGEKGLGDREIGAPNLADAIWLRGGSHDAILRQLKAPRMGVMPPWQARLGEAEVRAVTAYVHGLGGGEAAVGDPEDMPAD</sequence>
<dbReference type="PIRSF" id="PIRSF000006">
    <property type="entry name" value="Cbb3-Cox_fixP"/>
    <property type="match status" value="1"/>
</dbReference>
<keyword evidence="5" id="KW-0813">Transport</keyword>
<dbReference type="Pfam" id="PF00034">
    <property type="entry name" value="Cytochrom_C"/>
    <property type="match status" value="1"/>
</dbReference>
<evidence type="ECO:0000256" key="21">
    <source>
        <dbReference type="SAM" id="MobiDB-lite"/>
    </source>
</evidence>
<accession>A0A0F9GDQ4</accession>
<comment type="pathway">
    <text evidence="3">Energy metabolism; oxidative phosphorylation.</text>
</comment>
<evidence type="ECO:0000256" key="8">
    <source>
        <dbReference type="ARBA" id="ARBA00022617"/>
    </source>
</evidence>
<comment type="similarity">
    <text evidence="4">Belongs to the CcoP / FixP family.</text>
</comment>
<keyword evidence="13" id="KW-0375">Hydrogen ion transport</keyword>
<dbReference type="GO" id="GO:0005886">
    <property type="term" value="C:plasma membrane"/>
    <property type="evidence" value="ECO:0007669"/>
    <property type="project" value="UniProtKB-SubCell"/>
</dbReference>
<dbReference type="GO" id="GO:0020037">
    <property type="term" value="F:heme binding"/>
    <property type="evidence" value="ECO:0007669"/>
    <property type="project" value="InterPro"/>
</dbReference>
<keyword evidence="16" id="KW-0560">Oxidoreductase</keyword>
<proteinExistence type="inferred from homology"/>
<dbReference type="PANTHER" id="PTHR33751:SF1">
    <property type="entry name" value="CBB3-TYPE CYTOCHROME C OXIDASE SUBUNIT FIXP"/>
    <property type="match status" value="1"/>
</dbReference>
<evidence type="ECO:0000256" key="12">
    <source>
        <dbReference type="ARBA" id="ARBA00022737"/>
    </source>
</evidence>